<gene>
    <name evidence="10" type="ORF">AWB77_04534</name>
</gene>
<evidence type="ECO:0000256" key="6">
    <source>
        <dbReference type="ARBA" id="ARBA00022989"/>
    </source>
</evidence>
<feature type="transmembrane region" description="Helical" evidence="8">
    <location>
        <begin position="254"/>
        <end position="272"/>
    </location>
</feature>
<feature type="transmembrane region" description="Helical" evidence="8">
    <location>
        <begin position="187"/>
        <end position="210"/>
    </location>
</feature>
<dbReference type="PANTHER" id="PTHR43528:SF1">
    <property type="entry name" value="ALPHA-KETOGLUTARATE PERMEASE"/>
    <property type="match status" value="1"/>
</dbReference>
<evidence type="ECO:0000259" key="9">
    <source>
        <dbReference type="PROSITE" id="PS50850"/>
    </source>
</evidence>
<evidence type="ECO:0000256" key="8">
    <source>
        <dbReference type="SAM" id="Phobius"/>
    </source>
</evidence>
<dbReference type="SUPFAM" id="SSF103473">
    <property type="entry name" value="MFS general substrate transporter"/>
    <property type="match status" value="1"/>
</dbReference>
<dbReference type="EMBL" id="FCNX02000012">
    <property type="protein sequence ID" value="SAK85807.1"/>
    <property type="molecule type" value="Genomic_DNA"/>
</dbReference>
<feature type="transmembrane region" description="Helical" evidence="8">
    <location>
        <begin position="36"/>
        <end position="54"/>
    </location>
</feature>
<dbReference type="Gene3D" id="1.20.1250.20">
    <property type="entry name" value="MFS general substrate transporter like domains"/>
    <property type="match status" value="2"/>
</dbReference>
<comment type="subcellular location">
    <subcellularLocation>
        <location evidence="1">Cell membrane</location>
        <topology evidence="1">Multi-pass membrane protein</topology>
    </subcellularLocation>
</comment>
<feature type="transmembrane region" description="Helical" evidence="8">
    <location>
        <begin position="12"/>
        <end position="30"/>
    </location>
</feature>
<evidence type="ECO:0000256" key="2">
    <source>
        <dbReference type="ARBA" id="ARBA00022448"/>
    </source>
</evidence>
<dbReference type="InterPro" id="IPR036259">
    <property type="entry name" value="MFS_trans_sf"/>
</dbReference>
<proteinExistence type="predicted"/>
<keyword evidence="2" id="KW-0813">Transport</keyword>
<dbReference type="STRING" id="1777138.AWB77_04534"/>
<feature type="transmembrane region" description="Helical" evidence="8">
    <location>
        <begin position="130"/>
        <end position="150"/>
    </location>
</feature>
<evidence type="ECO:0000256" key="7">
    <source>
        <dbReference type="ARBA" id="ARBA00023136"/>
    </source>
</evidence>
<dbReference type="PANTHER" id="PTHR43528">
    <property type="entry name" value="ALPHA-KETOGLUTARATE PERMEASE"/>
    <property type="match status" value="1"/>
</dbReference>
<keyword evidence="5" id="KW-0769">Symport</keyword>
<keyword evidence="7 8" id="KW-0472">Membrane</keyword>
<dbReference type="PROSITE" id="PS50850">
    <property type="entry name" value="MFS"/>
    <property type="match status" value="1"/>
</dbReference>
<dbReference type="Proteomes" id="UP000054903">
    <property type="component" value="Unassembled WGS sequence"/>
</dbReference>
<keyword evidence="3" id="KW-1003">Cell membrane</keyword>
<feature type="transmembrane region" description="Helical" evidence="8">
    <location>
        <begin position="162"/>
        <end position="181"/>
    </location>
</feature>
<dbReference type="InterPro" id="IPR051084">
    <property type="entry name" value="H+-coupled_symporters"/>
</dbReference>
<dbReference type="GO" id="GO:0015293">
    <property type="term" value="F:symporter activity"/>
    <property type="evidence" value="ECO:0007669"/>
    <property type="project" value="UniProtKB-KW"/>
</dbReference>
<feature type="domain" description="Major facilitator superfamily (MFS) profile" evidence="9">
    <location>
        <begin position="1"/>
        <end position="276"/>
    </location>
</feature>
<comment type="caution">
    <text evidence="10">The sequence shown here is derived from an EMBL/GenBank/DDBJ whole genome shotgun (WGS) entry which is preliminary data.</text>
</comment>
<dbReference type="InterPro" id="IPR020846">
    <property type="entry name" value="MFS_dom"/>
</dbReference>
<keyword evidence="4 8" id="KW-0812">Transmembrane</keyword>
<keyword evidence="6 8" id="KW-1133">Transmembrane helix</keyword>
<protein>
    <submittedName>
        <fullName evidence="10">Major facilitator superfamily metabolite/H(+) symporter</fullName>
    </submittedName>
</protein>
<accession>A0A158CW42</accession>
<evidence type="ECO:0000256" key="5">
    <source>
        <dbReference type="ARBA" id="ARBA00022847"/>
    </source>
</evidence>
<dbReference type="GO" id="GO:0005886">
    <property type="term" value="C:plasma membrane"/>
    <property type="evidence" value="ECO:0007669"/>
    <property type="project" value="UniProtKB-SubCell"/>
</dbReference>
<evidence type="ECO:0000256" key="3">
    <source>
        <dbReference type="ARBA" id="ARBA00022475"/>
    </source>
</evidence>
<reference evidence="10" key="1">
    <citation type="submission" date="2016-01" db="EMBL/GenBank/DDBJ databases">
        <authorList>
            <person name="Peeters C."/>
        </authorList>
    </citation>
    <scope>NUCLEOTIDE SEQUENCE</scope>
    <source>
        <strain evidence="10">LMG 29320</strain>
    </source>
</reference>
<organism evidence="10 11">
    <name type="scientific">Caballeronia fortuita</name>
    <dbReference type="NCBI Taxonomy" id="1777138"/>
    <lineage>
        <taxon>Bacteria</taxon>
        <taxon>Pseudomonadati</taxon>
        <taxon>Pseudomonadota</taxon>
        <taxon>Betaproteobacteria</taxon>
        <taxon>Burkholderiales</taxon>
        <taxon>Burkholderiaceae</taxon>
        <taxon>Caballeronia</taxon>
    </lineage>
</organism>
<feature type="transmembrane region" description="Helical" evidence="8">
    <location>
        <begin position="222"/>
        <end position="242"/>
    </location>
</feature>
<dbReference type="AlphaFoldDB" id="A0A158CW42"/>
<evidence type="ECO:0000313" key="11">
    <source>
        <dbReference type="Proteomes" id="UP000054903"/>
    </source>
</evidence>
<name>A0A158CW42_9BURK</name>
<feature type="transmembrane region" description="Helical" evidence="8">
    <location>
        <begin position="94"/>
        <end position="114"/>
    </location>
</feature>
<sequence length="282" mass="30649">MGLVSGTSIQIGIVGSSLVALIVSLCISKSEMHAWGWRIPFAVGGVMGVVIMYLRSSLPETLIAAALHTHAPNDDTRIHERTRDVWKQLWDVRLALLAVTLVIGSVQIANYAWITGLPSMANSVFKENNSLVFAITVSMGFVWMLSGPVIGGLADRMRASRAFILFRLLMAPAFFLLWAYTKQDIERFALVMIAGGAVVGFNMSLSNYIAVTLMPRSIRTTGVAVGYALGVSILGGTSPYLLLWLHHNNLGHLFPIYGAAIAVLSVIVYMIARTRGHAYLSN</sequence>
<evidence type="ECO:0000256" key="4">
    <source>
        <dbReference type="ARBA" id="ARBA00022692"/>
    </source>
</evidence>
<keyword evidence="11" id="KW-1185">Reference proteome</keyword>
<evidence type="ECO:0000313" key="10">
    <source>
        <dbReference type="EMBL" id="SAK85807.1"/>
    </source>
</evidence>
<evidence type="ECO:0000256" key="1">
    <source>
        <dbReference type="ARBA" id="ARBA00004651"/>
    </source>
</evidence>